<keyword evidence="2" id="KW-0812">Transmembrane</keyword>
<dbReference type="PANTHER" id="PTHR34703:SF1">
    <property type="entry name" value="ANTIPORTER SUBUNIT MNHG2-RELATED"/>
    <property type="match status" value="1"/>
</dbReference>
<comment type="caution">
    <text evidence="3">The sequence shown here is derived from an EMBL/GenBank/DDBJ whole genome shotgun (WGS) entry which is preliminary data.</text>
</comment>
<dbReference type="InterPro" id="IPR005133">
    <property type="entry name" value="PhaG_MnhG_YufB"/>
</dbReference>
<dbReference type="GO" id="GO:0015385">
    <property type="term" value="F:sodium:proton antiporter activity"/>
    <property type="evidence" value="ECO:0007669"/>
    <property type="project" value="TreeGrafter"/>
</dbReference>
<evidence type="ECO:0000256" key="1">
    <source>
        <dbReference type="ARBA" id="ARBA00008404"/>
    </source>
</evidence>
<protein>
    <submittedName>
        <fullName evidence="3">Multicomponent Na+:H+ antiporter subunit G</fullName>
    </submittedName>
</protein>
<dbReference type="RefSeq" id="WP_158496436.1">
    <property type="nucleotide sequence ID" value="NZ_JACHNA010000001.1"/>
</dbReference>
<keyword evidence="4" id="KW-1185">Reference proteome</keyword>
<evidence type="ECO:0000313" key="4">
    <source>
        <dbReference type="Proteomes" id="UP000540191"/>
    </source>
</evidence>
<gene>
    <name evidence="3" type="ORF">HDA30_001418</name>
</gene>
<feature type="transmembrane region" description="Helical" evidence="2">
    <location>
        <begin position="48"/>
        <end position="65"/>
    </location>
</feature>
<evidence type="ECO:0000313" key="3">
    <source>
        <dbReference type="EMBL" id="MBB4735910.1"/>
    </source>
</evidence>
<keyword evidence="2" id="KW-1133">Transmembrane helix</keyword>
<dbReference type="EMBL" id="JACHNA010000001">
    <property type="protein sequence ID" value="MBB4735910.1"/>
    <property type="molecule type" value="Genomic_DNA"/>
</dbReference>
<name>A0A7W7GPJ1_9MICC</name>
<feature type="transmembrane region" description="Helical" evidence="2">
    <location>
        <begin position="12"/>
        <end position="36"/>
    </location>
</feature>
<proteinExistence type="inferred from homology"/>
<dbReference type="NCBIfam" id="NF009314">
    <property type="entry name" value="PRK12674.1-2"/>
    <property type="match status" value="1"/>
</dbReference>
<organism evidence="3 4">
    <name type="scientific">Micrococcus cohnii</name>
    <dbReference type="NCBI Taxonomy" id="993416"/>
    <lineage>
        <taxon>Bacteria</taxon>
        <taxon>Bacillati</taxon>
        <taxon>Actinomycetota</taxon>
        <taxon>Actinomycetes</taxon>
        <taxon>Micrococcales</taxon>
        <taxon>Micrococcaceae</taxon>
        <taxon>Micrococcus</taxon>
    </lineage>
</organism>
<dbReference type="Proteomes" id="UP000540191">
    <property type="component" value="Unassembled WGS sequence"/>
</dbReference>
<comment type="similarity">
    <text evidence="1">Belongs to the CPA3 antiporters (TC 2.A.63) subunit G family.</text>
</comment>
<dbReference type="AlphaFoldDB" id="A0A7W7GPJ1"/>
<accession>A0A7W7GPJ1</accession>
<evidence type="ECO:0000256" key="2">
    <source>
        <dbReference type="SAM" id="Phobius"/>
    </source>
</evidence>
<dbReference type="PANTHER" id="PTHR34703">
    <property type="entry name" value="ANTIPORTER SUBUNIT MNHG2-RELATED"/>
    <property type="match status" value="1"/>
</dbReference>
<dbReference type="NCBIfam" id="TIGR01300">
    <property type="entry name" value="CPA3_mnhG_phaG"/>
    <property type="match status" value="1"/>
</dbReference>
<feature type="transmembrane region" description="Helical" evidence="2">
    <location>
        <begin position="71"/>
        <end position="94"/>
    </location>
</feature>
<keyword evidence="2" id="KW-0472">Membrane</keyword>
<sequence>MAELDLVWDVVSAVLLIGGCLLSLIAGVGLMVLPDLLTRMHAAAKPQVLGLLLLLAGLAVQWRAWPWLPVLVLAWVLQALTGPVAAHLIARAGYRTKHVRRERLHRDELADVVRTGRHGEHD</sequence>
<dbReference type="Pfam" id="PF03334">
    <property type="entry name" value="PhaG_MnhG_YufB"/>
    <property type="match status" value="1"/>
</dbReference>
<reference evidence="3 4" key="1">
    <citation type="submission" date="2020-08" db="EMBL/GenBank/DDBJ databases">
        <title>Sequencing the genomes of 1000 actinobacteria strains.</title>
        <authorList>
            <person name="Klenk H.-P."/>
        </authorList>
    </citation>
    <scope>NUCLEOTIDE SEQUENCE [LARGE SCALE GENOMIC DNA]</scope>
    <source>
        <strain evidence="3 4">DSM 23974</strain>
    </source>
</reference>